<gene>
    <name evidence="4" type="ORF">G3I43_16480</name>
    <name evidence="5" type="ORF">G3I58_35855</name>
</gene>
<evidence type="ECO:0000256" key="1">
    <source>
        <dbReference type="ARBA" id="ARBA00009129"/>
    </source>
</evidence>
<evidence type="ECO:0000313" key="4">
    <source>
        <dbReference type="EMBL" id="NEB85759.1"/>
    </source>
</evidence>
<dbReference type="Pfam" id="PF05532">
    <property type="entry name" value="CsbD"/>
    <property type="match status" value="1"/>
</dbReference>
<name>A0A6G3SS81_STRAQ</name>
<dbReference type="EMBL" id="JAAGMK010000452">
    <property type="protein sequence ID" value="NEB85759.1"/>
    <property type="molecule type" value="Genomic_DNA"/>
</dbReference>
<dbReference type="InterPro" id="IPR008462">
    <property type="entry name" value="CsbD"/>
</dbReference>
<comment type="similarity">
    <text evidence="1">Belongs to the UPF0337 (CsbD) family.</text>
</comment>
<feature type="region of interest" description="Disordered" evidence="2">
    <location>
        <begin position="1"/>
        <end position="58"/>
    </location>
</feature>
<evidence type="ECO:0000313" key="5">
    <source>
        <dbReference type="EMBL" id="NEC03316.1"/>
    </source>
</evidence>
<dbReference type="Gene3D" id="1.10.1470.10">
    <property type="entry name" value="YjbJ"/>
    <property type="match status" value="1"/>
</dbReference>
<dbReference type="Proteomes" id="UP000470951">
    <property type="component" value="Unassembled WGS sequence"/>
</dbReference>
<proteinExistence type="inferred from homology"/>
<evidence type="ECO:0000256" key="2">
    <source>
        <dbReference type="SAM" id="MobiDB-lite"/>
    </source>
</evidence>
<comment type="caution">
    <text evidence="4">The sequence shown here is derived from an EMBL/GenBank/DDBJ whole genome shotgun (WGS) entry which is preliminary data.</text>
</comment>
<feature type="domain" description="CsbD-like" evidence="3">
    <location>
        <begin position="1"/>
        <end position="46"/>
    </location>
</feature>
<accession>A0A6G3SS81</accession>
<protein>
    <submittedName>
        <fullName evidence="4">CsbD family protein</fullName>
    </submittedName>
</protein>
<organism evidence="4">
    <name type="scientific">Streptomyces anulatus</name>
    <name type="common">Streptomyces chrysomallus</name>
    <dbReference type="NCBI Taxonomy" id="1892"/>
    <lineage>
        <taxon>Bacteria</taxon>
        <taxon>Bacillati</taxon>
        <taxon>Actinomycetota</taxon>
        <taxon>Actinomycetes</taxon>
        <taxon>Kitasatosporales</taxon>
        <taxon>Streptomycetaceae</taxon>
        <taxon>Streptomyces</taxon>
    </lineage>
</organism>
<evidence type="ECO:0000259" key="3">
    <source>
        <dbReference type="Pfam" id="PF05532"/>
    </source>
</evidence>
<dbReference type="SUPFAM" id="SSF69047">
    <property type="entry name" value="Hypothetical protein YjbJ"/>
    <property type="match status" value="1"/>
</dbReference>
<sequence>MDKLKGKGKEAVGKLTGDRRKESEGKADQLKGRAKDAVDEAGDRAKGVKDSLRSDDDR</sequence>
<dbReference type="InterPro" id="IPR036629">
    <property type="entry name" value="YjbJ_sf"/>
</dbReference>
<reference evidence="4 6" key="1">
    <citation type="submission" date="2020-01" db="EMBL/GenBank/DDBJ databases">
        <title>Insect and environment-associated Actinomycetes.</title>
        <authorList>
            <person name="Currrie C."/>
            <person name="Chevrette M."/>
            <person name="Carlson C."/>
            <person name="Stubbendieck R."/>
            <person name="Wendt-Pienkowski E."/>
        </authorList>
    </citation>
    <scope>NUCLEOTIDE SEQUENCE</scope>
    <source>
        <strain evidence="4">SID505</strain>
        <strain evidence="5 6">SID7903</strain>
    </source>
</reference>
<dbReference type="RefSeq" id="WP_087764709.1">
    <property type="nucleotide sequence ID" value="NZ_CBDRIV010000033.1"/>
</dbReference>
<dbReference type="EMBL" id="JAAGMS010000397">
    <property type="protein sequence ID" value="NEC03316.1"/>
    <property type="molecule type" value="Genomic_DNA"/>
</dbReference>
<evidence type="ECO:0000313" key="6">
    <source>
        <dbReference type="Proteomes" id="UP000470951"/>
    </source>
</evidence>
<dbReference type="AlphaFoldDB" id="A0A6G3SS81"/>